<evidence type="ECO:0000313" key="2">
    <source>
        <dbReference type="EMBL" id="TFK32343.1"/>
    </source>
</evidence>
<feature type="compositionally biased region" description="Acidic residues" evidence="1">
    <location>
        <begin position="15"/>
        <end position="24"/>
    </location>
</feature>
<name>A0A5C3LJC5_9AGAR</name>
<feature type="compositionally biased region" description="Low complexity" evidence="1">
    <location>
        <begin position="618"/>
        <end position="636"/>
    </location>
</feature>
<dbReference type="AlphaFoldDB" id="A0A5C3LJC5"/>
<reference evidence="2 3" key="1">
    <citation type="journal article" date="2019" name="Nat. Ecol. Evol.">
        <title>Megaphylogeny resolves global patterns of mushroom evolution.</title>
        <authorList>
            <person name="Varga T."/>
            <person name="Krizsan K."/>
            <person name="Foldi C."/>
            <person name="Dima B."/>
            <person name="Sanchez-Garcia M."/>
            <person name="Sanchez-Ramirez S."/>
            <person name="Szollosi G.J."/>
            <person name="Szarkandi J.G."/>
            <person name="Papp V."/>
            <person name="Albert L."/>
            <person name="Andreopoulos W."/>
            <person name="Angelini C."/>
            <person name="Antonin V."/>
            <person name="Barry K.W."/>
            <person name="Bougher N.L."/>
            <person name="Buchanan P."/>
            <person name="Buyck B."/>
            <person name="Bense V."/>
            <person name="Catcheside P."/>
            <person name="Chovatia M."/>
            <person name="Cooper J."/>
            <person name="Damon W."/>
            <person name="Desjardin D."/>
            <person name="Finy P."/>
            <person name="Geml J."/>
            <person name="Haridas S."/>
            <person name="Hughes K."/>
            <person name="Justo A."/>
            <person name="Karasinski D."/>
            <person name="Kautmanova I."/>
            <person name="Kiss B."/>
            <person name="Kocsube S."/>
            <person name="Kotiranta H."/>
            <person name="LaButti K.M."/>
            <person name="Lechner B.E."/>
            <person name="Liimatainen K."/>
            <person name="Lipzen A."/>
            <person name="Lukacs Z."/>
            <person name="Mihaltcheva S."/>
            <person name="Morgado L.N."/>
            <person name="Niskanen T."/>
            <person name="Noordeloos M.E."/>
            <person name="Ohm R.A."/>
            <person name="Ortiz-Santana B."/>
            <person name="Ovrebo C."/>
            <person name="Racz N."/>
            <person name="Riley R."/>
            <person name="Savchenko A."/>
            <person name="Shiryaev A."/>
            <person name="Soop K."/>
            <person name="Spirin V."/>
            <person name="Szebenyi C."/>
            <person name="Tomsovsky M."/>
            <person name="Tulloss R.E."/>
            <person name="Uehling J."/>
            <person name="Grigoriev I.V."/>
            <person name="Vagvolgyi C."/>
            <person name="Papp T."/>
            <person name="Martin F.M."/>
            <person name="Miettinen O."/>
            <person name="Hibbett D.S."/>
            <person name="Nagy L.G."/>
        </authorList>
    </citation>
    <scope>NUCLEOTIDE SEQUENCE [LARGE SCALE GENOMIC DNA]</scope>
    <source>
        <strain evidence="2 3">CBS 166.37</strain>
    </source>
</reference>
<evidence type="ECO:0000256" key="1">
    <source>
        <dbReference type="SAM" id="MobiDB-lite"/>
    </source>
</evidence>
<feature type="region of interest" description="Disordered" evidence="1">
    <location>
        <begin position="1"/>
        <end position="185"/>
    </location>
</feature>
<feature type="compositionally biased region" description="Pro residues" evidence="1">
    <location>
        <begin position="488"/>
        <end position="532"/>
    </location>
</feature>
<feature type="compositionally biased region" description="Pro residues" evidence="1">
    <location>
        <begin position="550"/>
        <end position="559"/>
    </location>
</feature>
<feature type="compositionally biased region" description="Low complexity" evidence="1">
    <location>
        <begin position="56"/>
        <end position="66"/>
    </location>
</feature>
<dbReference type="Proteomes" id="UP000308652">
    <property type="component" value="Unassembled WGS sequence"/>
</dbReference>
<feature type="compositionally biased region" description="Polar residues" evidence="1">
    <location>
        <begin position="27"/>
        <end position="43"/>
    </location>
</feature>
<keyword evidence="3" id="KW-1185">Reference proteome</keyword>
<proteinExistence type="predicted"/>
<feature type="region of interest" description="Disordered" evidence="1">
    <location>
        <begin position="961"/>
        <end position="1021"/>
    </location>
</feature>
<evidence type="ECO:0000313" key="3">
    <source>
        <dbReference type="Proteomes" id="UP000308652"/>
    </source>
</evidence>
<dbReference type="OrthoDB" id="2804702at2759"/>
<dbReference type="STRING" id="68775.A0A5C3LJC5"/>
<feature type="compositionally biased region" description="Low complexity" evidence="1">
    <location>
        <begin position="847"/>
        <end position="866"/>
    </location>
</feature>
<feature type="compositionally biased region" description="Acidic residues" evidence="1">
    <location>
        <begin position="431"/>
        <end position="444"/>
    </location>
</feature>
<feature type="region of interest" description="Disordered" evidence="1">
    <location>
        <begin position="808"/>
        <end position="882"/>
    </location>
</feature>
<dbReference type="EMBL" id="ML213678">
    <property type="protein sequence ID" value="TFK32343.1"/>
    <property type="molecule type" value="Genomic_DNA"/>
</dbReference>
<feature type="compositionally biased region" description="Polar residues" evidence="1">
    <location>
        <begin position="971"/>
        <end position="996"/>
    </location>
</feature>
<feature type="compositionally biased region" description="Low complexity" evidence="1">
    <location>
        <begin position="692"/>
        <end position="717"/>
    </location>
</feature>
<gene>
    <name evidence="2" type="ORF">BDQ12DRAFT_728765</name>
</gene>
<feature type="compositionally biased region" description="Low complexity" evidence="1">
    <location>
        <begin position="824"/>
        <end position="837"/>
    </location>
</feature>
<accession>A0A5C3LJC5</accession>
<protein>
    <submittedName>
        <fullName evidence="2">Uncharacterized protein</fullName>
    </submittedName>
</protein>
<sequence length="1021" mass="110948">MARKGEGTQSSPIAIDDDSEEEVLQELFNNSTASTPPNHSPNGLMNVGSLPSRPMSTTSSILSEELSGGKKRKRADSSSAIYGGSDAGPSRLPPQQPPSLETRLSLNRPEGKKAKKRRRKMEREARDAEIRIRQQMQMQRASQWDNRFTPVANLPDMNQWSGPGRMDHPMPPIPQVDPFAPSPNFTLNYSEPPYTMPYYDIDVREQQPPATSSSSWVSSMVQAAEYPSPEPEMIIQDYAPPPASWPPPMPTSIPDPAPSPILPQLPAYISPPIVQTSPESHPHPLPAKPPPSTPPPIIGMRPDPDPNSKHGIFGLQPNVKGKKTSYIPNPARTLVMEQLPKTYRNADFVNSWCKSACGAHPVHISIDSQQAKALIEFSTAEQARKAWGSPKLGAAYAGLKAHQLKGKPREDLIKVWWYRVDGVGAESGVGEIEEGEIEGEESVGEADAPKKETKKERKLRLAAEREQKRLKLETAMRSAAEKRARTQPDPPPPPPLPVFHPPLPPAMSHPPPPPPPPPSHAPPNIPPPPMPPDFLSAVKAVNWNSMLPLPSGPPPPFPHPSRAHQYSQWSAPPPLHPRQRPRQKERFSDRTSFGASLPPDANGGHDDHESIASSRGESSVSPPVKPSSLPTTSSSKADWSRDYEDMEVDEDDMDLDSPTTATTLTVIAPVPKMPVSSPAKPIPTAPASHLVPPRSNPNVQSRSSSSTSTTPTSNTPVPSEPRAMKNAPKAPSFAKRTLMARQKELEERIAKSRLELQSQLAAKAPVREAKPQPAFAEAAYSAADDQKMDKQAMEDRLRTLVLMSKKAKVETAPASLPQPPPETPSDAASPPSTTPSEGFVSPPPPSASSTVSSALVTPTDSAAPSSPATPVPPPSSVSVTSHGFSLDDLAVSFITQTIKTVKAQPPPPPPSRANTKFELAAKQKRLEQQIAESKVLMAKLTQARTKQEKDSILRIMREKSRLMEEEDRVSSAPTDTLLPTSASHESSTKPMNTQASMRMRWPESQHDAGVLILSDDEDEDE</sequence>
<feature type="compositionally biased region" description="Acidic residues" evidence="1">
    <location>
        <begin position="644"/>
        <end position="655"/>
    </location>
</feature>
<feature type="region of interest" description="Disordered" evidence="1">
    <location>
        <begin position="430"/>
        <end position="740"/>
    </location>
</feature>
<feature type="compositionally biased region" description="Basic and acidic residues" evidence="1">
    <location>
        <begin position="121"/>
        <end position="132"/>
    </location>
</feature>
<organism evidence="2 3">
    <name type="scientific">Crucibulum laeve</name>
    <dbReference type="NCBI Taxonomy" id="68775"/>
    <lineage>
        <taxon>Eukaryota</taxon>
        <taxon>Fungi</taxon>
        <taxon>Dikarya</taxon>
        <taxon>Basidiomycota</taxon>
        <taxon>Agaricomycotina</taxon>
        <taxon>Agaricomycetes</taxon>
        <taxon>Agaricomycetidae</taxon>
        <taxon>Agaricales</taxon>
        <taxon>Agaricineae</taxon>
        <taxon>Nidulariaceae</taxon>
        <taxon>Crucibulum</taxon>
    </lineage>
</organism>
<feature type="compositionally biased region" description="Basic and acidic residues" evidence="1">
    <location>
        <begin position="447"/>
        <end position="486"/>
    </location>
</feature>